<gene>
    <name evidence="1" type="ORF">AB1Y20_010325</name>
</gene>
<evidence type="ECO:0000313" key="2">
    <source>
        <dbReference type="Proteomes" id="UP001515480"/>
    </source>
</evidence>
<reference evidence="1 2" key="1">
    <citation type="journal article" date="2024" name="Science">
        <title>Giant polyketide synthase enzymes in the biosynthesis of giant marine polyether toxins.</title>
        <authorList>
            <person name="Fallon T.R."/>
            <person name="Shende V.V."/>
            <person name="Wierzbicki I.H."/>
            <person name="Pendleton A.L."/>
            <person name="Watervoot N.F."/>
            <person name="Auber R.P."/>
            <person name="Gonzalez D.J."/>
            <person name="Wisecaver J.H."/>
            <person name="Moore B.S."/>
        </authorList>
    </citation>
    <scope>NUCLEOTIDE SEQUENCE [LARGE SCALE GENOMIC DNA]</scope>
    <source>
        <strain evidence="1 2">12B1</strain>
    </source>
</reference>
<proteinExistence type="predicted"/>
<sequence>MMERMRRVSADEFWTRVTSLPARLGQQGHHNVGLPPHEEVDVTGGGLWAMGGGGKGYVALDDQRVRSDPVLRLFIRDPELESRGGWRRAQSGRRVTMSGANQKTMFVERAENGQSQGSFESKRALLQVCLPLHDEHCFTRAAFTDGACDDTRRAGGQKRRTASFGVWEGVFDDEYMRAVHAGWDGMSGNDKVVAALARGMWGGALPPDWQSIEAEMYAILAFLRRVSVESTDPGSERVLVISDCKSALQSIQRVWEEGGMFRHVDRGGMLEAICEIRRLLGTVVFVWCPGHHSRGWAKYC</sequence>
<protein>
    <recommendedName>
        <fullName evidence="3">RNase H type-1 domain-containing protein</fullName>
    </recommendedName>
</protein>
<dbReference type="Gene3D" id="3.30.420.10">
    <property type="entry name" value="Ribonuclease H-like superfamily/Ribonuclease H"/>
    <property type="match status" value="1"/>
</dbReference>
<dbReference type="InterPro" id="IPR036397">
    <property type="entry name" value="RNaseH_sf"/>
</dbReference>
<dbReference type="GO" id="GO:0003676">
    <property type="term" value="F:nucleic acid binding"/>
    <property type="evidence" value="ECO:0007669"/>
    <property type="project" value="InterPro"/>
</dbReference>
<dbReference type="EMBL" id="JBGBPQ010000002">
    <property type="protein sequence ID" value="KAL1529004.1"/>
    <property type="molecule type" value="Genomic_DNA"/>
</dbReference>
<evidence type="ECO:0000313" key="1">
    <source>
        <dbReference type="EMBL" id="KAL1529004.1"/>
    </source>
</evidence>
<evidence type="ECO:0008006" key="3">
    <source>
        <dbReference type="Google" id="ProtNLM"/>
    </source>
</evidence>
<dbReference type="InterPro" id="IPR012337">
    <property type="entry name" value="RNaseH-like_sf"/>
</dbReference>
<name>A0AB34K3N1_PRYPA</name>
<accession>A0AB34K3N1</accession>
<dbReference type="SUPFAM" id="SSF53098">
    <property type="entry name" value="Ribonuclease H-like"/>
    <property type="match status" value="1"/>
</dbReference>
<dbReference type="AlphaFoldDB" id="A0AB34K3N1"/>
<organism evidence="1 2">
    <name type="scientific">Prymnesium parvum</name>
    <name type="common">Toxic golden alga</name>
    <dbReference type="NCBI Taxonomy" id="97485"/>
    <lineage>
        <taxon>Eukaryota</taxon>
        <taxon>Haptista</taxon>
        <taxon>Haptophyta</taxon>
        <taxon>Prymnesiophyceae</taxon>
        <taxon>Prymnesiales</taxon>
        <taxon>Prymnesiaceae</taxon>
        <taxon>Prymnesium</taxon>
    </lineage>
</organism>
<comment type="caution">
    <text evidence="1">The sequence shown here is derived from an EMBL/GenBank/DDBJ whole genome shotgun (WGS) entry which is preliminary data.</text>
</comment>
<keyword evidence="2" id="KW-1185">Reference proteome</keyword>
<dbReference type="Proteomes" id="UP001515480">
    <property type="component" value="Unassembled WGS sequence"/>
</dbReference>